<gene>
    <name evidence="1" type="ORF">NBR_LOCUS14997</name>
</gene>
<evidence type="ECO:0000313" key="1">
    <source>
        <dbReference type="EMBL" id="VDL78591.1"/>
    </source>
</evidence>
<protein>
    <submittedName>
        <fullName evidence="3">Pecanex-like protein</fullName>
    </submittedName>
</protein>
<dbReference type="AlphaFoldDB" id="A0A0N4YE95"/>
<evidence type="ECO:0000313" key="3">
    <source>
        <dbReference type="WBParaSite" id="NBR_0001499601-mRNA-1"/>
    </source>
</evidence>
<reference evidence="1 2" key="2">
    <citation type="submission" date="2018-11" db="EMBL/GenBank/DDBJ databases">
        <authorList>
            <consortium name="Pathogen Informatics"/>
        </authorList>
    </citation>
    <scope>NUCLEOTIDE SEQUENCE [LARGE SCALE GENOMIC DNA]</scope>
</reference>
<dbReference type="Proteomes" id="UP000271162">
    <property type="component" value="Unassembled WGS sequence"/>
</dbReference>
<sequence>MGDFDGIERIYRRRVSETARPFMNLGSSFGGINIRIRLISRIRPPEKVQQYNYEYYHAGTDMDLSVVTVLASILLNPFVASHLAFLAVGAVSVAGLRTLHSLCTTFLSYWLRSMAHLPTVPEPSGSDAASHQDENTAMQTILFVVIPVHVDNVKLHVKLG</sequence>
<accession>A0A0N4YE95</accession>
<dbReference type="EMBL" id="UYSL01021564">
    <property type="protein sequence ID" value="VDL78591.1"/>
    <property type="molecule type" value="Genomic_DNA"/>
</dbReference>
<organism evidence="3">
    <name type="scientific">Nippostrongylus brasiliensis</name>
    <name type="common">Rat hookworm</name>
    <dbReference type="NCBI Taxonomy" id="27835"/>
    <lineage>
        <taxon>Eukaryota</taxon>
        <taxon>Metazoa</taxon>
        <taxon>Ecdysozoa</taxon>
        <taxon>Nematoda</taxon>
        <taxon>Chromadorea</taxon>
        <taxon>Rhabditida</taxon>
        <taxon>Rhabditina</taxon>
        <taxon>Rhabditomorpha</taxon>
        <taxon>Strongyloidea</taxon>
        <taxon>Heligmosomidae</taxon>
        <taxon>Nippostrongylus</taxon>
    </lineage>
</organism>
<dbReference type="WBParaSite" id="NBR_0001499601-mRNA-1">
    <property type="protein sequence ID" value="NBR_0001499601-mRNA-1"/>
    <property type="gene ID" value="NBR_0001499601"/>
</dbReference>
<proteinExistence type="predicted"/>
<evidence type="ECO:0000313" key="2">
    <source>
        <dbReference type="Proteomes" id="UP000271162"/>
    </source>
</evidence>
<name>A0A0N4YE95_NIPBR</name>
<reference evidence="3" key="1">
    <citation type="submission" date="2017-02" db="UniProtKB">
        <authorList>
            <consortium name="WormBaseParasite"/>
        </authorList>
    </citation>
    <scope>IDENTIFICATION</scope>
</reference>
<keyword evidence="2" id="KW-1185">Reference proteome</keyword>